<reference evidence="1" key="1">
    <citation type="journal article" date="2014" name="Front. Microbiol.">
        <title>High frequency of phylogenetically diverse reductive dehalogenase-homologous genes in deep subseafloor sedimentary metagenomes.</title>
        <authorList>
            <person name="Kawai M."/>
            <person name="Futagami T."/>
            <person name="Toyoda A."/>
            <person name="Takaki Y."/>
            <person name="Nishi S."/>
            <person name="Hori S."/>
            <person name="Arai W."/>
            <person name="Tsubouchi T."/>
            <person name="Morono Y."/>
            <person name="Uchiyama I."/>
            <person name="Ito T."/>
            <person name="Fujiyama A."/>
            <person name="Inagaki F."/>
            <person name="Takami H."/>
        </authorList>
    </citation>
    <scope>NUCLEOTIDE SEQUENCE</scope>
    <source>
        <strain evidence="1">Expedition CK06-06</strain>
    </source>
</reference>
<comment type="caution">
    <text evidence="1">The sequence shown here is derived from an EMBL/GenBank/DDBJ whole genome shotgun (WGS) entry which is preliminary data.</text>
</comment>
<dbReference type="AlphaFoldDB" id="X1AC18"/>
<evidence type="ECO:0000313" key="1">
    <source>
        <dbReference type="EMBL" id="GAG67457.1"/>
    </source>
</evidence>
<protein>
    <recommendedName>
        <fullName evidence="2">FAD/NAD(P)-binding domain-containing protein</fullName>
    </recommendedName>
</protein>
<dbReference type="EMBL" id="BART01000202">
    <property type="protein sequence ID" value="GAG67457.1"/>
    <property type="molecule type" value="Genomic_DNA"/>
</dbReference>
<proteinExistence type="predicted"/>
<dbReference type="InterPro" id="IPR036188">
    <property type="entry name" value="FAD/NAD-bd_sf"/>
</dbReference>
<evidence type="ECO:0008006" key="2">
    <source>
        <dbReference type="Google" id="ProtNLM"/>
    </source>
</evidence>
<sequence length="53" mass="5861">TEETEEIAVDSVISAIGEYTDSRFLSACGLKIEKNNRPHANPETLETNLKNVL</sequence>
<dbReference type="Gene3D" id="3.50.50.60">
    <property type="entry name" value="FAD/NAD(P)-binding domain"/>
    <property type="match status" value="2"/>
</dbReference>
<accession>X1AC18</accession>
<name>X1AC18_9ZZZZ</name>
<organism evidence="1">
    <name type="scientific">marine sediment metagenome</name>
    <dbReference type="NCBI Taxonomy" id="412755"/>
    <lineage>
        <taxon>unclassified sequences</taxon>
        <taxon>metagenomes</taxon>
        <taxon>ecological metagenomes</taxon>
    </lineage>
</organism>
<feature type="non-terminal residue" evidence="1">
    <location>
        <position position="1"/>
    </location>
</feature>
<gene>
    <name evidence="1" type="ORF">S01H4_01181</name>
</gene>